<dbReference type="PANTHER" id="PTHR13313">
    <property type="entry name" value="CYTOCHROME C OXIDASE SUBUNIT VIIC"/>
    <property type="match status" value="1"/>
</dbReference>
<dbReference type="GO" id="GO:0005743">
    <property type="term" value="C:mitochondrial inner membrane"/>
    <property type="evidence" value="ECO:0007669"/>
    <property type="project" value="UniProtKB-SubCell"/>
</dbReference>
<reference evidence="13" key="2">
    <citation type="submission" date="2021-09" db="EMBL/GenBank/DDBJ databases">
        <authorList>
            <person name="Jia N."/>
            <person name="Wang J."/>
            <person name="Shi W."/>
            <person name="Du L."/>
            <person name="Sun Y."/>
            <person name="Zhan W."/>
            <person name="Jiang J."/>
            <person name="Wang Q."/>
            <person name="Zhang B."/>
            <person name="Ji P."/>
            <person name="Sakyi L.B."/>
            <person name="Cui X."/>
            <person name="Yuan T."/>
            <person name="Jiang B."/>
            <person name="Yang W."/>
            <person name="Lam T.T.-Y."/>
            <person name="Chang Q."/>
            <person name="Ding S."/>
            <person name="Wang X."/>
            <person name="Zhu J."/>
            <person name="Ruan X."/>
            <person name="Zhao L."/>
            <person name="Wei J."/>
            <person name="Que T."/>
            <person name="Du C."/>
            <person name="Cheng J."/>
            <person name="Dai P."/>
            <person name="Han X."/>
            <person name="Huang E."/>
            <person name="Gao Y."/>
            <person name="Liu J."/>
            <person name="Shao H."/>
            <person name="Ye R."/>
            <person name="Li L."/>
            <person name="Wei W."/>
            <person name="Wang X."/>
            <person name="Wang C."/>
            <person name="Huo Q."/>
            <person name="Li W."/>
            <person name="Guo W."/>
            <person name="Chen H."/>
            <person name="Chen S."/>
            <person name="Zhou L."/>
            <person name="Zhou L."/>
            <person name="Ni X."/>
            <person name="Tian J."/>
            <person name="Zhou Y."/>
            <person name="Sheng Y."/>
            <person name="Liu T."/>
            <person name="Pan Y."/>
            <person name="Xia L."/>
            <person name="Li J."/>
            <person name="Zhao F."/>
            <person name="Cao W."/>
        </authorList>
    </citation>
    <scope>NUCLEOTIDE SEQUENCE</scope>
    <source>
        <strain evidence="13">Rmic-2018</strain>
        <tissue evidence="13">Larvae</tissue>
    </source>
</reference>
<evidence type="ECO:0000256" key="11">
    <source>
        <dbReference type="ARBA" id="ARBA00031140"/>
    </source>
</evidence>
<protein>
    <recommendedName>
        <fullName evidence="4">Cytochrome c oxidase subunit 7C, mitochondrial</fullName>
    </recommendedName>
    <alternativeName>
        <fullName evidence="11">Cytochrome c oxidase polypeptide VIIc</fullName>
    </alternativeName>
</protein>
<reference evidence="13" key="1">
    <citation type="journal article" date="2020" name="Cell">
        <title>Large-Scale Comparative Analyses of Tick Genomes Elucidate Their Genetic Diversity and Vector Capacities.</title>
        <authorList>
            <consortium name="Tick Genome and Microbiome Consortium (TIGMIC)"/>
            <person name="Jia N."/>
            <person name="Wang J."/>
            <person name="Shi W."/>
            <person name="Du L."/>
            <person name="Sun Y."/>
            <person name="Zhan W."/>
            <person name="Jiang J.F."/>
            <person name="Wang Q."/>
            <person name="Zhang B."/>
            <person name="Ji P."/>
            <person name="Bell-Sakyi L."/>
            <person name="Cui X.M."/>
            <person name="Yuan T.T."/>
            <person name="Jiang B.G."/>
            <person name="Yang W.F."/>
            <person name="Lam T.T."/>
            <person name="Chang Q.C."/>
            <person name="Ding S.J."/>
            <person name="Wang X.J."/>
            <person name="Zhu J.G."/>
            <person name="Ruan X.D."/>
            <person name="Zhao L."/>
            <person name="Wei J.T."/>
            <person name="Ye R.Z."/>
            <person name="Que T.C."/>
            <person name="Du C.H."/>
            <person name="Zhou Y.H."/>
            <person name="Cheng J.X."/>
            <person name="Dai P.F."/>
            <person name="Guo W.B."/>
            <person name="Han X.H."/>
            <person name="Huang E.J."/>
            <person name="Li L.F."/>
            <person name="Wei W."/>
            <person name="Gao Y.C."/>
            <person name="Liu J.Z."/>
            <person name="Shao H.Z."/>
            <person name="Wang X."/>
            <person name="Wang C.C."/>
            <person name="Yang T.C."/>
            <person name="Huo Q.B."/>
            <person name="Li W."/>
            <person name="Chen H.Y."/>
            <person name="Chen S.E."/>
            <person name="Zhou L.G."/>
            <person name="Ni X.B."/>
            <person name="Tian J.H."/>
            <person name="Sheng Y."/>
            <person name="Liu T."/>
            <person name="Pan Y.S."/>
            <person name="Xia L.Y."/>
            <person name="Li J."/>
            <person name="Zhao F."/>
            <person name="Cao W.C."/>
        </authorList>
    </citation>
    <scope>NUCLEOTIDE SEQUENCE</scope>
    <source>
        <strain evidence="13">Rmic-2018</strain>
    </source>
</reference>
<keyword evidence="8 12" id="KW-1133">Transmembrane helix</keyword>
<evidence type="ECO:0000256" key="2">
    <source>
        <dbReference type="ARBA" id="ARBA00004673"/>
    </source>
</evidence>
<dbReference type="EMBL" id="JABSTU010000008">
    <property type="protein sequence ID" value="KAH8024333.1"/>
    <property type="molecule type" value="Genomic_DNA"/>
</dbReference>
<dbReference type="Gene3D" id="4.10.49.10">
    <property type="entry name" value="Cytochrome c oxidase subunit VIIc"/>
    <property type="match status" value="1"/>
</dbReference>
<dbReference type="Pfam" id="PF02935">
    <property type="entry name" value="COX7C"/>
    <property type="match status" value="1"/>
</dbReference>
<evidence type="ECO:0000256" key="9">
    <source>
        <dbReference type="ARBA" id="ARBA00023128"/>
    </source>
</evidence>
<keyword evidence="5 12" id="KW-0812">Transmembrane</keyword>
<sequence length="99" mass="11235">MNMSRVSRLAVLARNFTTSAIRRSGHDDHDTSGIPGSVRDFYLRITGTRSLMCLLPLFLLQNLPFKINNKYGLTIKFALFFASGFGIPFFAVRHQLLKQ</sequence>
<evidence type="ECO:0000256" key="3">
    <source>
        <dbReference type="ARBA" id="ARBA00010514"/>
    </source>
</evidence>
<comment type="similarity">
    <text evidence="3">Belongs to the cytochrome c oxidase VIIc family.</text>
</comment>
<evidence type="ECO:0000256" key="8">
    <source>
        <dbReference type="ARBA" id="ARBA00022989"/>
    </source>
</evidence>
<accession>A0A9J6DQ16</accession>
<dbReference type="InterPro" id="IPR004202">
    <property type="entry name" value="COX7C/Cox8"/>
</dbReference>
<dbReference type="AlphaFoldDB" id="A0A9J6DQ16"/>
<dbReference type="InterPro" id="IPR036636">
    <property type="entry name" value="COX7C/Cox8_sf"/>
</dbReference>
<dbReference type="VEuPathDB" id="VectorBase:LOC119173468"/>
<dbReference type="GO" id="GO:0045277">
    <property type="term" value="C:respiratory chain complex IV"/>
    <property type="evidence" value="ECO:0007669"/>
    <property type="project" value="InterPro"/>
</dbReference>
<evidence type="ECO:0000256" key="4">
    <source>
        <dbReference type="ARBA" id="ARBA00017004"/>
    </source>
</evidence>
<evidence type="ECO:0000256" key="5">
    <source>
        <dbReference type="ARBA" id="ARBA00022692"/>
    </source>
</evidence>
<organism evidence="13 14">
    <name type="scientific">Rhipicephalus microplus</name>
    <name type="common">Cattle tick</name>
    <name type="synonym">Boophilus microplus</name>
    <dbReference type="NCBI Taxonomy" id="6941"/>
    <lineage>
        <taxon>Eukaryota</taxon>
        <taxon>Metazoa</taxon>
        <taxon>Ecdysozoa</taxon>
        <taxon>Arthropoda</taxon>
        <taxon>Chelicerata</taxon>
        <taxon>Arachnida</taxon>
        <taxon>Acari</taxon>
        <taxon>Parasitiformes</taxon>
        <taxon>Ixodida</taxon>
        <taxon>Ixodoidea</taxon>
        <taxon>Ixodidae</taxon>
        <taxon>Rhipicephalinae</taxon>
        <taxon>Rhipicephalus</taxon>
        <taxon>Boophilus</taxon>
    </lineage>
</organism>
<evidence type="ECO:0000256" key="1">
    <source>
        <dbReference type="ARBA" id="ARBA00004434"/>
    </source>
</evidence>
<dbReference type="SUPFAM" id="SSF81427">
    <property type="entry name" value="Mitochondrial cytochrome c oxidase subunit VIIc (aka VIIIa)"/>
    <property type="match status" value="1"/>
</dbReference>
<gene>
    <name evidence="13" type="ORF">HPB51_022452</name>
</gene>
<dbReference type="PANTHER" id="PTHR13313:SF0">
    <property type="entry name" value="CYTOCHROME C OXIDASE SUBUNIT 7C, MITOCHONDRIAL"/>
    <property type="match status" value="1"/>
</dbReference>
<evidence type="ECO:0000256" key="10">
    <source>
        <dbReference type="ARBA" id="ARBA00023136"/>
    </source>
</evidence>
<evidence type="ECO:0000256" key="12">
    <source>
        <dbReference type="SAM" id="Phobius"/>
    </source>
</evidence>
<dbReference type="CDD" id="cd00929">
    <property type="entry name" value="Cyt_c_Oxidase_VIIc"/>
    <property type="match status" value="1"/>
</dbReference>
<keyword evidence="10 12" id="KW-0472">Membrane</keyword>
<dbReference type="FunFam" id="4.10.49.10:FF:000001">
    <property type="entry name" value="Cytochrome c oxidase subunit 7C"/>
    <property type="match status" value="1"/>
</dbReference>
<name>A0A9J6DQ16_RHIMP</name>
<comment type="pathway">
    <text evidence="2">Energy metabolism; oxidative phosphorylation.</text>
</comment>
<keyword evidence="6" id="KW-0999">Mitochondrion inner membrane</keyword>
<evidence type="ECO:0000313" key="13">
    <source>
        <dbReference type="EMBL" id="KAH8024333.1"/>
    </source>
</evidence>
<proteinExistence type="inferred from homology"/>
<dbReference type="Proteomes" id="UP000821866">
    <property type="component" value="Chromosome 6"/>
</dbReference>
<evidence type="ECO:0000313" key="14">
    <source>
        <dbReference type="Proteomes" id="UP000821866"/>
    </source>
</evidence>
<keyword evidence="14" id="KW-1185">Reference proteome</keyword>
<comment type="subcellular location">
    <subcellularLocation>
        <location evidence="1">Mitochondrion inner membrane</location>
        <topology evidence="1">Single-pass membrane protein</topology>
    </subcellularLocation>
</comment>
<dbReference type="GO" id="GO:0006123">
    <property type="term" value="P:mitochondrial electron transport, cytochrome c to oxygen"/>
    <property type="evidence" value="ECO:0007669"/>
    <property type="project" value="InterPro"/>
</dbReference>
<keyword evidence="7" id="KW-0809">Transit peptide</keyword>
<evidence type="ECO:0000256" key="6">
    <source>
        <dbReference type="ARBA" id="ARBA00022792"/>
    </source>
</evidence>
<keyword evidence="9" id="KW-0496">Mitochondrion</keyword>
<feature type="transmembrane region" description="Helical" evidence="12">
    <location>
        <begin position="71"/>
        <end position="92"/>
    </location>
</feature>
<evidence type="ECO:0000256" key="7">
    <source>
        <dbReference type="ARBA" id="ARBA00022946"/>
    </source>
</evidence>
<comment type="caution">
    <text evidence="13">The sequence shown here is derived from an EMBL/GenBank/DDBJ whole genome shotgun (WGS) entry which is preliminary data.</text>
</comment>